<dbReference type="EMBL" id="SRHE01000690">
    <property type="protein sequence ID" value="TWW08396.1"/>
    <property type="molecule type" value="Genomic_DNA"/>
</dbReference>
<proteinExistence type="predicted"/>
<comment type="caution">
    <text evidence="1">The sequence shown here is derived from an EMBL/GenBank/DDBJ whole genome shotgun (WGS) entry which is preliminary data.</text>
</comment>
<reference evidence="1 2" key="1">
    <citation type="submission" date="2019-08" db="EMBL/GenBank/DDBJ databases">
        <title>100 year-old enigma solved: identification of Planctomyces bekefii, the type genus and species of the phylum Planctomycetes.</title>
        <authorList>
            <person name="Svetlana D.N."/>
            <person name="Overmann J."/>
        </authorList>
    </citation>
    <scope>NUCLEOTIDE SEQUENCE [LARGE SCALE GENOMIC DNA]</scope>
    <source>
        <strain evidence="1">Phe10_nw2017</strain>
    </source>
</reference>
<gene>
    <name evidence="1" type="ORF">E3A20_24760</name>
</gene>
<dbReference type="Proteomes" id="UP000321083">
    <property type="component" value="Unassembled WGS sequence"/>
</dbReference>
<organism evidence="1 2">
    <name type="scientific">Planctomyces bekefii</name>
    <dbReference type="NCBI Taxonomy" id="1653850"/>
    <lineage>
        <taxon>Bacteria</taxon>
        <taxon>Pseudomonadati</taxon>
        <taxon>Planctomycetota</taxon>
        <taxon>Planctomycetia</taxon>
        <taxon>Planctomycetales</taxon>
        <taxon>Planctomycetaceae</taxon>
        <taxon>Planctomyces</taxon>
    </lineage>
</organism>
<feature type="non-terminal residue" evidence="1">
    <location>
        <position position="91"/>
    </location>
</feature>
<accession>A0A5C6M0Z2</accession>
<keyword evidence="2" id="KW-1185">Reference proteome</keyword>
<protein>
    <submittedName>
        <fullName evidence="1">Uncharacterized protein</fullName>
    </submittedName>
</protein>
<evidence type="ECO:0000313" key="2">
    <source>
        <dbReference type="Proteomes" id="UP000321083"/>
    </source>
</evidence>
<dbReference type="AlphaFoldDB" id="A0A5C6M0Z2"/>
<sequence>MKPMLKNLALIVPIAPGEDAWPGLMGSLQGSNQSLSPFDLIFTGPKAPAHAGSLPELLDGGQQRIAWLRSPAGRAQQMNKAAKAMAKPWLW</sequence>
<evidence type="ECO:0000313" key="1">
    <source>
        <dbReference type="EMBL" id="TWW08396.1"/>
    </source>
</evidence>
<reference evidence="1 2" key="2">
    <citation type="submission" date="2019-08" db="EMBL/GenBank/DDBJ databases">
        <authorList>
            <person name="Henke P."/>
        </authorList>
    </citation>
    <scope>NUCLEOTIDE SEQUENCE [LARGE SCALE GENOMIC DNA]</scope>
    <source>
        <strain evidence="1">Phe10_nw2017</strain>
    </source>
</reference>
<name>A0A5C6M0Z2_9PLAN</name>